<dbReference type="InterPro" id="IPR005771">
    <property type="entry name" value="GalU_uridylyltTrfase_bac/arc"/>
</dbReference>
<dbReference type="InterPro" id="IPR005835">
    <property type="entry name" value="NTP_transferase_dom"/>
</dbReference>
<evidence type="ECO:0000256" key="9">
    <source>
        <dbReference type="ARBA" id="ARBA00048128"/>
    </source>
</evidence>
<evidence type="ECO:0000256" key="7">
    <source>
        <dbReference type="ARBA" id="ARBA00031959"/>
    </source>
</evidence>
<dbReference type="KEGG" id="tcm:HL41_01910"/>
<comment type="similarity">
    <text evidence="1">Belongs to the UDPGP type 2 family.</text>
</comment>
<dbReference type="AlphaFoldDB" id="A0A075WS39"/>
<accession>A0A075WS39</accession>
<dbReference type="PANTHER" id="PTHR43197">
    <property type="entry name" value="UTP--GLUCOSE-1-PHOSPHATE URIDYLYLTRANSFERASE"/>
    <property type="match status" value="1"/>
</dbReference>
<dbReference type="Pfam" id="PF00483">
    <property type="entry name" value="NTP_transferase"/>
    <property type="match status" value="1"/>
</dbReference>
<evidence type="ECO:0000256" key="1">
    <source>
        <dbReference type="ARBA" id="ARBA00006890"/>
    </source>
</evidence>
<dbReference type="HOGENOM" id="CLU_029499_1_2_0"/>
<evidence type="ECO:0000256" key="3">
    <source>
        <dbReference type="ARBA" id="ARBA00019048"/>
    </source>
</evidence>
<dbReference type="PaxDb" id="289377-HL41_01910"/>
<feature type="domain" description="Nucleotidyl transferase" evidence="10">
    <location>
        <begin position="6"/>
        <end position="273"/>
    </location>
</feature>
<keyword evidence="12" id="KW-1185">Reference proteome</keyword>
<reference evidence="11 12" key="1">
    <citation type="journal article" date="2015" name="Genome Announc.">
        <title>Genome Sequence of a Sulfate-Reducing Thermophilic Bacterium, Thermodesulfobacterium commune DSM 2178T (Phylum Thermodesulfobacteria).</title>
        <authorList>
            <person name="Bhatnagar S."/>
            <person name="Badger J.H."/>
            <person name="Madupu R."/>
            <person name="Khouri H.M."/>
            <person name="O'Connor E.M."/>
            <person name="Robb F.T."/>
            <person name="Ward N.L."/>
            <person name="Eisen J.A."/>
        </authorList>
    </citation>
    <scope>NUCLEOTIDE SEQUENCE [LARGE SCALE GENOMIC DNA]</scope>
    <source>
        <strain evidence="11 12">DSM 2178</strain>
    </source>
</reference>
<proteinExistence type="inferred from homology"/>
<dbReference type="InterPro" id="IPR029044">
    <property type="entry name" value="Nucleotide-diphossugar_trans"/>
</dbReference>
<dbReference type="SUPFAM" id="SSF53448">
    <property type="entry name" value="Nucleotide-diphospho-sugar transferases"/>
    <property type="match status" value="1"/>
</dbReference>
<dbReference type="GO" id="GO:0006011">
    <property type="term" value="P:UDP-alpha-D-glucose metabolic process"/>
    <property type="evidence" value="ECO:0007669"/>
    <property type="project" value="InterPro"/>
</dbReference>
<evidence type="ECO:0000313" key="11">
    <source>
        <dbReference type="EMBL" id="AIH03666.1"/>
    </source>
</evidence>
<dbReference type="STRING" id="289377.HL41_01910"/>
<dbReference type="Proteomes" id="UP000028481">
    <property type="component" value="Chromosome"/>
</dbReference>
<dbReference type="Gene3D" id="3.90.550.10">
    <property type="entry name" value="Spore Coat Polysaccharide Biosynthesis Protein SpsA, Chain A"/>
    <property type="match status" value="1"/>
</dbReference>
<keyword evidence="5 11" id="KW-0548">Nucleotidyltransferase</keyword>
<evidence type="ECO:0000256" key="2">
    <source>
        <dbReference type="ARBA" id="ARBA00012415"/>
    </source>
</evidence>
<dbReference type="PANTHER" id="PTHR43197:SF1">
    <property type="entry name" value="UTP--GLUCOSE-1-PHOSPHATE URIDYLYLTRANSFERASE"/>
    <property type="match status" value="1"/>
</dbReference>
<evidence type="ECO:0000256" key="8">
    <source>
        <dbReference type="ARBA" id="ARBA00032341"/>
    </source>
</evidence>
<dbReference type="eggNOG" id="COG1210">
    <property type="taxonomic scope" value="Bacteria"/>
</dbReference>
<sequence>MMIKKAVLPVAGLGTRMLPITKVVPKELLPVIERPTIEYVIDEAIQSGVNTLVFIISQGKGKIIDYFDIDLNLRSFLKERGKTELLAKVQEVEEKIKHLIEVRQKVPEGLGHAILMAEKAVGNEPFAVLLGDDLVDADPPCLKQMLEVYQNLFSKSSEISLIGVEEVTWENVSKYGIIDGERVGTDLIKVKKVVEKPKPEEAPSNFAIIGRYILNPIVFDYLKRIPKVNGEYQLTDAIQLMIDAGHEVYAYLFKGKRFDTGNKEGFFQTILHYACKDPRLEAVLRSFCQERFGF</sequence>
<evidence type="ECO:0000256" key="4">
    <source>
        <dbReference type="ARBA" id="ARBA00022679"/>
    </source>
</evidence>
<keyword evidence="4 11" id="KW-0808">Transferase</keyword>
<evidence type="ECO:0000256" key="5">
    <source>
        <dbReference type="ARBA" id="ARBA00022695"/>
    </source>
</evidence>
<evidence type="ECO:0000313" key="12">
    <source>
        <dbReference type="Proteomes" id="UP000028481"/>
    </source>
</evidence>
<dbReference type="CDD" id="cd02541">
    <property type="entry name" value="UGPase_prokaryotic"/>
    <property type="match status" value="1"/>
</dbReference>
<evidence type="ECO:0000259" key="10">
    <source>
        <dbReference type="Pfam" id="PF00483"/>
    </source>
</evidence>
<evidence type="ECO:0000256" key="6">
    <source>
        <dbReference type="ARBA" id="ARBA00031455"/>
    </source>
</evidence>
<name>A0A075WS39_9BACT</name>
<gene>
    <name evidence="11" type="ORF">HL41_01910</name>
</gene>
<dbReference type="EMBL" id="CP008796">
    <property type="protein sequence ID" value="AIH03666.1"/>
    <property type="molecule type" value="Genomic_DNA"/>
</dbReference>
<dbReference type="EC" id="2.7.7.9" evidence="2"/>
<comment type="catalytic activity">
    <reaction evidence="9">
        <text>alpha-D-glucose 1-phosphate + UTP + H(+) = UDP-alpha-D-glucose + diphosphate</text>
        <dbReference type="Rhea" id="RHEA:19889"/>
        <dbReference type="ChEBI" id="CHEBI:15378"/>
        <dbReference type="ChEBI" id="CHEBI:33019"/>
        <dbReference type="ChEBI" id="CHEBI:46398"/>
        <dbReference type="ChEBI" id="CHEBI:58601"/>
        <dbReference type="ChEBI" id="CHEBI:58885"/>
        <dbReference type="EC" id="2.7.7.9"/>
    </reaction>
</comment>
<protein>
    <recommendedName>
        <fullName evidence="3">UTP--glucose-1-phosphate uridylyltransferase</fullName>
        <ecNumber evidence="2">2.7.7.9</ecNumber>
    </recommendedName>
    <alternativeName>
        <fullName evidence="6">Alpha-D-glucosyl-1-phosphate uridylyltransferase</fullName>
    </alternativeName>
    <alternativeName>
        <fullName evidence="7">UDP-glucose pyrophosphorylase</fullName>
    </alternativeName>
    <alternativeName>
        <fullName evidence="8">Uridine diphosphoglucose pyrophosphorylase</fullName>
    </alternativeName>
</protein>
<organism evidence="11 12">
    <name type="scientific">Thermodesulfobacterium commune DSM 2178</name>
    <dbReference type="NCBI Taxonomy" id="289377"/>
    <lineage>
        <taxon>Bacteria</taxon>
        <taxon>Pseudomonadati</taxon>
        <taxon>Thermodesulfobacteriota</taxon>
        <taxon>Thermodesulfobacteria</taxon>
        <taxon>Thermodesulfobacteriales</taxon>
        <taxon>Thermodesulfobacteriaceae</taxon>
        <taxon>Thermodesulfobacterium</taxon>
    </lineage>
</organism>
<dbReference type="GO" id="GO:0003983">
    <property type="term" value="F:UTP:glucose-1-phosphate uridylyltransferase activity"/>
    <property type="evidence" value="ECO:0007669"/>
    <property type="project" value="UniProtKB-EC"/>
</dbReference>